<sequence>MLLWVLITTALMLSVLVNMIVKPKKYPPGTTFVEGPLWKEHRFFTFKYLRNLDYGKQKIRKIELLSARSKIFTMAGGWLNQWPLLRFIAPEWSGYAVIKSMNDQLYDIIIESINKHKNKSVKGPDFIYAFMDEINKNEETYTGG</sequence>
<keyword evidence="1" id="KW-0503">Monooxygenase</keyword>
<accession>A0ABM4AYI7</accession>
<dbReference type="Proteomes" id="UP001652626">
    <property type="component" value="Chromosome Z"/>
</dbReference>
<dbReference type="SUPFAM" id="SSF48264">
    <property type="entry name" value="Cytochrome P450"/>
    <property type="match status" value="1"/>
</dbReference>
<keyword evidence="1" id="KW-0560">Oxidoreductase</keyword>
<proteinExistence type="predicted"/>
<dbReference type="GeneID" id="113403879"/>
<evidence type="ECO:0000256" key="2">
    <source>
        <dbReference type="SAM" id="SignalP"/>
    </source>
</evidence>
<organism evidence="3 4">
    <name type="scientific">Vanessa tameamea</name>
    <name type="common">Kamehameha butterfly</name>
    <dbReference type="NCBI Taxonomy" id="334116"/>
    <lineage>
        <taxon>Eukaryota</taxon>
        <taxon>Metazoa</taxon>
        <taxon>Ecdysozoa</taxon>
        <taxon>Arthropoda</taxon>
        <taxon>Hexapoda</taxon>
        <taxon>Insecta</taxon>
        <taxon>Pterygota</taxon>
        <taxon>Neoptera</taxon>
        <taxon>Endopterygota</taxon>
        <taxon>Lepidoptera</taxon>
        <taxon>Glossata</taxon>
        <taxon>Ditrysia</taxon>
        <taxon>Papilionoidea</taxon>
        <taxon>Nymphalidae</taxon>
        <taxon>Nymphalinae</taxon>
        <taxon>Vanessa</taxon>
    </lineage>
</organism>
<name>A0ABM4AYI7_VANTA</name>
<dbReference type="RefSeq" id="XP_064076352.1">
    <property type="nucleotide sequence ID" value="XM_064220282.1"/>
</dbReference>
<keyword evidence="3" id="KW-1185">Reference proteome</keyword>
<feature type="signal peptide" evidence="2">
    <location>
        <begin position="1"/>
        <end position="19"/>
    </location>
</feature>
<evidence type="ECO:0000256" key="1">
    <source>
        <dbReference type="ARBA" id="ARBA00023033"/>
    </source>
</evidence>
<evidence type="ECO:0000313" key="3">
    <source>
        <dbReference type="Proteomes" id="UP001652626"/>
    </source>
</evidence>
<gene>
    <name evidence="4" type="primary">LOC113403879</name>
</gene>
<protein>
    <submittedName>
        <fullName evidence="4">Probable cytochrome P450 305a1</fullName>
    </submittedName>
</protein>
<feature type="chain" id="PRO_5047276527" evidence="2">
    <location>
        <begin position="20"/>
        <end position="144"/>
    </location>
</feature>
<reference evidence="4" key="1">
    <citation type="submission" date="2025-08" db="UniProtKB">
        <authorList>
            <consortium name="RefSeq"/>
        </authorList>
    </citation>
    <scope>IDENTIFICATION</scope>
    <source>
        <tissue evidence="4">Whole body</tissue>
    </source>
</reference>
<evidence type="ECO:0000313" key="4">
    <source>
        <dbReference type="RefSeq" id="XP_064076352.1"/>
    </source>
</evidence>
<dbReference type="InterPro" id="IPR036396">
    <property type="entry name" value="Cyt_P450_sf"/>
</dbReference>
<keyword evidence="2" id="KW-0732">Signal</keyword>